<dbReference type="CDD" id="cd00570">
    <property type="entry name" value="GST_N_family"/>
    <property type="match status" value="1"/>
</dbReference>
<evidence type="ECO:0000256" key="2">
    <source>
        <dbReference type="ARBA" id="ARBA00022575"/>
    </source>
</evidence>
<dbReference type="Pfam" id="PF13410">
    <property type="entry name" value="GST_C_2"/>
    <property type="match status" value="1"/>
</dbReference>
<evidence type="ECO:0000313" key="10">
    <source>
        <dbReference type="Proteomes" id="UP001054902"/>
    </source>
</evidence>
<evidence type="ECO:0000256" key="4">
    <source>
        <dbReference type="ARBA" id="ARBA00023002"/>
    </source>
</evidence>
<dbReference type="SFLD" id="SFLDS00019">
    <property type="entry name" value="Glutathione_Transferase_(cytos"/>
    <property type="match status" value="1"/>
</dbReference>
<dbReference type="InterPro" id="IPR036282">
    <property type="entry name" value="Glutathione-S-Trfase_C_sf"/>
</dbReference>
<organism evidence="9 10">
    <name type="scientific">Chaetoceros tenuissimus</name>
    <dbReference type="NCBI Taxonomy" id="426638"/>
    <lineage>
        <taxon>Eukaryota</taxon>
        <taxon>Sar</taxon>
        <taxon>Stramenopiles</taxon>
        <taxon>Ochrophyta</taxon>
        <taxon>Bacillariophyta</taxon>
        <taxon>Coscinodiscophyceae</taxon>
        <taxon>Chaetocerotophycidae</taxon>
        <taxon>Chaetocerotales</taxon>
        <taxon>Chaetocerotaceae</taxon>
        <taxon>Chaetoceros</taxon>
    </lineage>
</organism>
<accession>A0AAD3HD81</accession>
<sequence length="244" mass="27452">MVRTGGLEIREEGATPTPGDMTLYIKAGPDGKSAGDCPFAHYVRMVLHEKNLDYELLPSTQDTKPDWLIDHYGGSMPALRHRKECYVESDVIAQYLDFFFVDPKLSPYKKKEMSDASECTDGFFPAVARYLKHTPDGDDEDLELKENLEAALGKIETQLSRDGKTGDFLAGDGEQITLLDCSLAPKLYHMATGLKAFKDNAINMDEQFPLVKKYMDAVFARQSFQDSIYPEETIEWGWSNARGN</sequence>
<dbReference type="Pfam" id="PF13409">
    <property type="entry name" value="GST_N_2"/>
    <property type="match status" value="1"/>
</dbReference>
<dbReference type="GO" id="GO:0033355">
    <property type="term" value="P:ascorbate glutathione cycle"/>
    <property type="evidence" value="ECO:0007669"/>
    <property type="project" value="InterPro"/>
</dbReference>
<dbReference type="SUPFAM" id="SSF52833">
    <property type="entry name" value="Thioredoxin-like"/>
    <property type="match status" value="1"/>
</dbReference>
<dbReference type="InterPro" id="IPR004045">
    <property type="entry name" value="Glutathione_S-Trfase_N"/>
</dbReference>
<comment type="caution">
    <text evidence="9">The sequence shown here is derived from an EMBL/GenBank/DDBJ whole genome shotgun (WGS) entry which is preliminary data.</text>
</comment>
<dbReference type="GO" id="GO:0045174">
    <property type="term" value="F:glutathione dehydrogenase (ascorbate) activity"/>
    <property type="evidence" value="ECO:0007669"/>
    <property type="project" value="UniProtKB-EC"/>
</dbReference>
<gene>
    <name evidence="9" type="ORF">CTEN210_15400</name>
</gene>
<evidence type="ECO:0000259" key="7">
    <source>
        <dbReference type="PROSITE" id="PS50404"/>
    </source>
</evidence>
<feature type="domain" description="GST C-terminal" evidence="8">
    <location>
        <begin position="106"/>
        <end position="244"/>
    </location>
</feature>
<evidence type="ECO:0000256" key="5">
    <source>
        <dbReference type="ARBA" id="ARBA00024194"/>
    </source>
</evidence>
<comment type="similarity">
    <text evidence="5">Belongs to the GST superfamily. DHAR family.</text>
</comment>
<protein>
    <recommendedName>
        <fullName evidence="1">glutathione dehydrogenase (ascorbate)</fullName>
        <ecNumber evidence="1">1.8.5.1</ecNumber>
    </recommendedName>
</protein>
<dbReference type="PROSITE" id="PS50405">
    <property type="entry name" value="GST_CTER"/>
    <property type="match status" value="1"/>
</dbReference>
<dbReference type="Proteomes" id="UP001054902">
    <property type="component" value="Unassembled WGS sequence"/>
</dbReference>
<dbReference type="Gene3D" id="1.20.1050.10">
    <property type="match status" value="1"/>
</dbReference>
<dbReference type="AlphaFoldDB" id="A0AAD3HD81"/>
<keyword evidence="4" id="KW-0560">Oxidoreductase</keyword>
<dbReference type="SUPFAM" id="SSF47616">
    <property type="entry name" value="GST C-terminal domain-like"/>
    <property type="match status" value="1"/>
</dbReference>
<dbReference type="InterPro" id="IPR010987">
    <property type="entry name" value="Glutathione-S-Trfase_C-like"/>
</dbReference>
<proteinExistence type="inferred from homology"/>
<evidence type="ECO:0000256" key="6">
    <source>
        <dbReference type="ARBA" id="ARBA00049544"/>
    </source>
</evidence>
<feature type="domain" description="GST N-terminal" evidence="7">
    <location>
        <begin position="27"/>
        <end position="104"/>
    </location>
</feature>
<dbReference type="EC" id="1.8.5.1" evidence="1"/>
<keyword evidence="10" id="KW-1185">Reference proteome</keyword>
<dbReference type="Gene3D" id="3.40.30.10">
    <property type="entry name" value="Glutaredoxin"/>
    <property type="match status" value="1"/>
</dbReference>
<evidence type="ECO:0000259" key="8">
    <source>
        <dbReference type="PROSITE" id="PS50405"/>
    </source>
</evidence>
<keyword evidence="2" id="KW-0216">Detoxification</keyword>
<evidence type="ECO:0000313" key="9">
    <source>
        <dbReference type="EMBL" id="GFH58924.1"/>
    </source>
</evidence>
<dbReference type="EMBL" id="BLLK01000062">
    <property type="protein sequence ID" value="GFH58924.1"/>
    <property type="molecule type" value="Genomic_DNA"/>
</dbReference>
<comment type="catalytic activity">
    <reaction evidence="6">
        <text>L-dehydroascorbate + 2 glutathione = glutathione disulfide + L-ascorbate</text>
        <dbReference type="Rhea" id="RHEA:24424"/>
        <dbReference type="ChEBI" id="CHEBI:38290"/>
        <dbReference type="ChEBI" id="CHEBI:57925"/>
        <dbReference type="ChEBI" id="CHEBI:58297"/>
        <dbReference type="ChEBI" id="CHEBI:58539"/>
        <dbReference type="EC" id="1.8.5.1"/>
    </reaction>
</comment>
<dbReference type="InterPro" id="IPR040079">
    <property type="entry name" value="Glutathione_S-Trfase"/>
</dbReference>
<dbReference type="PROSITE" id="PS50404">
    <property type="entry name" value="GST_NTER"/>
    <property type="match status" value="1"/>
</dbReference>
<dbReference type="GO" id="GO:0016740">
    <property type="term" value="F:transferase activity"/>
    <property type="evidence" value="ECO:0007669"/>
    <property type="project" value="UniProtKB-KW"/>
</dbReference>
<evidence type="ECO:0000256" key="3">
    <source>
        <dbReference type="ARBA" id="ARBA00022679"/>
    </source>
</evidence>
<dbReference type="PANTHER" id="PTHR44420:SF2">
    <property type="entry name" value="GLUTATHIONE S-TRANSFERASE DHAR2-RELATED"/>
    <property type="match status" value="1"/>
</dbReference>
<keyword evidence="3" id="KW-0808">Transferase</keyword>
<dbReference type="InterPro" id="IPR044627">
    <property type="entry name" value="DHAR1/2/3/4"/>
</dbReference>
<dbReference type="PANTHER" id="PTHR44420">
    <property type="entry name" value="GLUTATHIONE S-TRANSFERASE DHAR2-RELATED"/>
    <property type="match status" value="1"/>
</dbReference>
<reference evidence="9 10" key="1">
    <citation type="journal article" date="2021" name="Sci. Rep.">
        <title>The genome of the diatom Chaetoceros tenuissimus carries an ancient integrated fragment of an extant virus.</title>
        <authorList>
            <person name="Hongo Y."/>
            <person name="Kimura K."/>
            <person name="Takaki Y."/>
            <person name="Yoshida Y."/>
            <person name="Baba S."/>
            <person name="Kobayashi G."/>
            <person name="Nagasaki K."/>
            <person name="Hano T."/>
            <person name="Tomaru Y."/>
        </authorList>
    </citation>
    <scope>NUCLEOTIDE SEQUENCE [LARGE SCALE GENOMIC DNA]</scope>
    <source>
        <strain evidence="9 10">NIES-3715</strain>
    </source>
</reference>
<name>A0AAD3HD81_9STRA</name>
<evidence type="ECO:0000256" key="1">
    <source>
        <dbReference type="ARBA" id="ARBA00012436"/>
    </source>
</evidence>
<dbReference type="InterPro" id="IPR036249">
    <property type="entry name" value="Thioredoxin-like_sf"/>
</dbReference>